<evidence type="ECO:0000313" key="2">
    <source>
        <dbReference type="Proteomes" id="UP001239111"/>
    </source>
</evidence>
<proteinExistence type="predicted"/>
<name>A0ACC2NW41_9HYME</name>
<gene>
    <name evidence="1" type="ORF">QAD02_011152</name>
</gene>
<accession>A0ACC2NW41</accession>
<keyword evidence="2" id="KW-1185">Reference proteome</keyword>
<comment type="caution">
    <text evidence="1">The sequence shown here is derived from an EMBL/GenBank/DDBJ whole genome shotgun (WGS) entry which is preliminary data.</text>
</comment>
<protein>
    <submittedName>
        <fullName evidence="1">Uncharacterized protein</fullName>
    </submittedName>
</protein>
<organism evidence="1 2">
    <name type="scientific">Eretmocerus hayati</name>
    <dbReference type="NCBI Taxonomy" id="131215"/>
    <lineage>
        <taxon>Eukaryota</taxon>
        <taxon>Metazoa</taxon>
        <taxon>Ecdysozoa</taxon>
        <taxon>Arthropoda</taxon>
        <taxon>Hexapoda</taxon>
        <taxon>Insecta</taxon>
        <taxon>Pterygota</taxon>
        <taxon>Neoptera</taxon>
        <taxon>Endopterygota</taxon>
        <taxon>Hymenoptera</taxon>
        <taxon>Apocrita</taxon>
        <taxon>Proctotrupomorpha</taxon>
        <taxon>Chalcidoidea</taxon>
        <taxon>Aphelinidae</taxon>
        <taxon>Aphelininae</taxon>
        <taxon>Eretmocerus</taxon>
    </lineage>
</organism>
<dbReference type="EMBL" id="CM056742">
    <property type="protein sequence ID" value="KAJ8675366.1"/>
    <property type="molecule type" value="Genomic_DNA"/>
</dbReference>
<dbReference type="Proteomes" id="UP001239111">
    <property type="component" value="Chromosome 2"/>
</dbReference>
<evidence type="ECO:0000313" key="1">
    <source>
        <dbReference type="EMBL" id="KAJ8675366.1"/>
    </source>
</evidence>
<reference evidence="1" key="1">
    <citation type="submission" date="2023-04" db="EMBL/GenBank/DDBJ databases">
        <title>A chromosome-level genome assembly of the parasitoid wasp Eretmocerus hayati.</title>
        <authorList>
            <person name="Zhong Y."/>
            <person name="Liu S."/>
            <person name="Liu Y."/>
        </authorList>
    </citation>
    <scope>NUCLEOTIDE SEQUENCE</scope>
    <source>
        <strain evidence="1">ZJU_SS_LIU_2023</strain>
    </source>
</reference>
<sequence length="319" mass="36492">MALSHGAVMVSPEFGTYMPFKSVLQYGDIESMNLFIENGLRMQDCGVQFPLHEAIMNPDESILEYLLRSKLFDVDGIDDNGSTALLLALSHRRIRHVRLLIEWGADVRVSRKKEVFTDVNIGPLVRAMITGQPEVVKLLLAAGASIDLSFGGDVNISHFAPIRACTNCSIEYLVPYKSKGYKINDSLKSYLKKSVSNIAKTMNNCKTELNLLRTVVYKIYTKLYGHEDHITLYELLLRKDITRYLSNVQVKAHFESSKLEERFPHYGMQIREFYSWSLLKRELMNSSLKGLRKIFGSRFCGDEIYLNITMQLSIKDLRD</sequence>